<evidence type="ECO:0000256" key="8">
    <source>
        <dbReference type="PIRSR" id="PIRSR628651-51"/>
    </source>
</evidence>
<feature type="binding site" evidence="8">
    <location>
        <position position="308"/>
    </location>
    <ligand>
        <name>Zn(2+)</name>
        <dbReference type="ChEBI" id="CHEBI:29105"/>
        <label>1</label>
    </ligand>
</feature>
<dbReference type="Gene3D" id="3.30.40.10">
    <property type="entry name" value="Zinc/RING finger domain, C3HC4 (zinc finger)"/>
    <property type="match status" value="1"/>
</dbReference>
<feature type="compositionally biased region" description="Low complexity" evidence="11">
    <location>
        <begin position="253"/>
        <end position="262"/>
    </location>
</feature>
<dbReference type="Pfam" id="PF12998">
    <property type="entry name" value="ING"/>
    <property type="match status" value="1"/>
</dbReference>
<protein>
    <recommendedName>
        <fullName evidence="10">Chromatin modification-related protein</fullName>
    </recommendedName>
</protein>
<dbReference type="AlphaFoldDB" id="A0A9P6E8N1"/>
<comment type="caution">
    <text evidence="13">The sequence shown here is derived from an EMBL/GenBank/DDBJ whole genome shotgun (WGS) entry which is preliminary data.</text>
</comment>
<dbReference type="InterPro" id="IPR024610">
    <property type="entry name" value="ING_N_histone-binding"/>
</dbReference>
<dbReference type="GO" id="GO:0006325">
    <property type="term" value="P:chromatin organization"/>
    <property type="evidence" value="ECO:0007669"/>
    <property type="project" value="UniProtKB-KW"/>
</dbReference>
<sequence length="372" mass="39956">MAAVVPNFEEASNVATEYIYGIDNLPSEVSHILQEIKHRDVRTAELQNEIDRDAARYIRHSRPGTIPSTPVPDSPPAFSSRRESVGPNGAPIPIPQKIQASYTEIHELASEKCLLAQRLVDLISRARSKLDVDITRVKLLQGEPPELVAAQASAIIHMKPPGLMVLPSLSASAPIAVSSSADSFGAPGRNPALAISESLRNALAQPPAAERAAVSAAASPAPLTGHANKKRRTTTNTSIKISPAASPTKHRSASPASATPAAHTQIKSRLSRQVHPPPPEEDDHDLDGEGEDEDADAEEDNEDETLYCFCQKQSYGDMIACDNEGACPYEWFHLACVGLKQPPAEKWFCSVCAKTKGLTTGTTTTSRKGRKK</sequence>
<dbReference type="GO" id="GO:0000785">
    <property type="term" value="C:chromatin"/>
    <property type="evidence" value="ECO:0007669"/>
    <property type="project" value="UniProtKB-ARBA"/>
</dbReference>
<dbReference type="Proteomes" id="UP000807306">
    <property type="component" value="Unassembled WGS sequence"/>
</dbReference>
<feature type="site" description="Histone H3K4me3 binding" evidence="7">
    <location>
        <position position="318"/>
    </location>
</feature>
<dbReference type="Gene3D" id="6.10.140.1740">
    <property type="match status" value="1"/>
</dbReference>
<feature type="site" description="Histone H3K4me3 binding" evidence="7">
    <location>
        <position position="322"/>
    </location>
</feature>
<feature type="binding site" evidence="8">
    <location>
        <position position="310"/>
    </location>
    <ligand>
        <name>Zn(2+)</name>
        <dbReference type="ChEBI" id="CHEBI:29105"/>
        <label>1</label>
    </ligand>
</feature>
<comment type="subcellular location">
    <subcellularLocation>
        <location evidence="1 10">Nucleus</location>
    </subcellularLocation>
</comment>
<comment type="domain">
    <text evidence="10">The PHD-type zinc finger mediates the binding to H3K4me3.</text>
</comment>
<dbReference type="CDD" id="cd16858">
    <property type="entry name" value="ING_ING3_Yng2p"/>
    <property type="match status" value="1"/>
</dbReference>
<evidence type="ECO:0000256" key="5">
    <source>
        <dbReference type="ARBA" id="ARBA00022833"/>
    </source>
</evidence>
<dbReference type="InterPro" id="IPR019787">
    <property type="entry name" value="Znf_PHD-finger"/>
</dbReference>
<feature type="region of interest" description="Disordered" evidence="11">
    <location>
        <begin position="206"/>
        <end position="302"/>
    </location>
</feature>
<dbReference type="CDD" id="cd15505">
    <property type="entry name" value="PHD_ING"/>
    <property type="match status" value="1"/>
</dbReference>
<keyword evidence="14" id="KW-1185">Reference proteome</keyword>
<evidence type="ECO:0000256" key="7">
    <source>
        <dbReference type="PIRSR" id="PIRSR628651-50"/>
    </source>
</evidence>
<proteinExistence type="inferred from homology"/>
<keyword evidence="6 10" id="KW-0539">Nucleus</keyword>
<keyword evidence="3 8" id="KW-0479">Metal-binding</keyword>
<comment type="function">
    <text evidence="10">Component of an histone acetyltransferase complex.</text>
</comment>
<dbReference type="InterPro" id="IPR013083">
    <property type="entry name" value="Znf_RING/FYVE/PHD"/>
</dbReference>
<feature type="binding site" evidence="8">
    <location>
        <position position="336"/>
    </location>
    <ligand>
        <name>Zn(2+)</name>
        <dbReference type="ChEBI" id="CHEBI:29105"/>
        <label>1</label>
    </ligand>
</feature>
<gene>
    <name evidence="13" type="ORF">CPB83DRAFT_861235</name>
</gene>
<dbReference type="GO" id="GO:0008270">
    <property type="term" value="F:zinc ion binding"/>
    <property type="evidence" value="ECO:0007669"/>
    <property type="project" value="UniProtKB-KW"/>
</dbReference>
<dbReference type="PANTHER" id="PTHR10333">
    <property type="entry name" value="INHIBITOR OF GROWTH PROTEIN"/>
    <property type="match status" value="1"/>
</dbReference>
<evidence type="ECO:0000259" key="12">
    <source>
        <dbReference type="PROSITE" id="PS50016"/>
    </source>
</evidence>
<accession>A0A9P6E8N1</accession>
<dbReference type="PROSITE" id="PS50016">
    <property type="entry name" value="ZF_PHD_2"/>
    <property type="match status" value="1"/>
</dbReference>
<evidence type="ECO:0000256" key="3">
    <source>
        <dbReference type="ARBA" id="ARBA00022723"/>
    </source>
</evidence>
<comment type="similarity">
    <text evidence="2 10">Belongs to the ING family.</text>
</comment>
<dbReference type="EMBL" id="MU157898">
    <property type="protein sequence ID" value="KAF9524487.1"/>
    <property type="molecule type" value="Genomic_DNA"/>
</dbReference>
<feature type="binding site" evidence="8">
    <location>
        <position position="333"/>
    </location>
    <ligand>
        <name>Zn(2+)</name>
        <dbReference type="ChEBI" id="CHEBI:29105"/>
        <label>1</label>
    </ligand>
</feature>
<feature type="compositionally biased region" description="Acidic residues" evidence="11">
    <location>
        <begin position="279"/>
        <end position="302"/>
    </location>
</feature>
<evidence type="ECO:0000313" key="14">
    <source>
        <dbReference type="Proteomes" id="UP000807306"/>
    </source>
</evidence>
<dbReference type="SMART" id="SM00249">
    <property type="entry name" value="PHD"/>
    <property type="match status" value="1"/>
</dbReference>
<keyword evidence="4 9" id="KW-0863">Zinc-finger</keyword>
<feature type="site" description="Histone H3K4me3 binding" evidence="7">
    <location>
        <position position="331"/>
    </location>
</feature>
<name>A0A9P6E8N1_9AGAR</name>
<feature type="binding site" evidence="8">
    <location>
        <position position="321"/>
    </location>
    <ligand>
        <name>Zn(2+)</name>
        <dbReference type="ChEBI" id="CHEBI:29105"/>
        <label>2</label>
    </ligand>
</feature>
<dbReference type="GO" id="GO:0005634">
    <property type="term" value="C:nucleus"/>
    <property type="evidence" value="ECO:0007669"/>
    <property type="project" value="UniProtKB-SubCell"/>
</dbReference>
<dbReference type="OrthoDB" id="5411773at2759"/>
<reference evidence="13" key="1">
    <citation type="submission" date="2020-11" db="EMBL/GenBank/DDBJ databases">
        <authorList>
            <consortium name="DOE Joint Genome Institute"/>
            <person name="Ahrendt S."/>
            <person name="Riley R."/>
            <person name="Andreopoulos W."/>
            <person name="Labutti K."/>
            <person name="Pangilinan J."/>
            <person name="Ruiz-Duenas F.J."/>
            <person name="Barrasa J.M."/>
            <person name="Sanchez-Garcia M."/>
            <person name="Camarero S."/>
            <person name="Miyauchi S."/>
            <person name="Serrano A."/>
            <person name="Linde D."/>
            <person name="Babiker R."/>
            <person name="Drula E."/>
            <person name="Ayuso-Fernandez I."/>
            <person name="Pacheco R."/>
            <person name="Padilla G."/>
            <person name="Ferreira P."/>
            <person name="Barriuso J."/>
            <person name="Kellner H."/>
            <person name="Castanera R."/>
            <person name="Alfaro M."/>
            <person name="Ramirez L."/>
            <person name="Pisabarro A.G."/>
            <person name="Kuo A."/>
            <person name="Tritt A."/>
            <person name="Lipzen A."/>
            <person name="He G."/>
            <person name="Yan M."/>
            <person name="Ng V."/>
            <person name="Cullen D."/>
            <person name="Martin F."/>
            <person name="Rosso M.-N."/>
            <person name="Henrissat B."/>
            <person name="Hibbett D."/>
            <person name="Martinez A.T."/>
            <person name="Grigoriev I.V."/>
        </authorList>
    </citation>
    <scope>NUCLEOTIDE SEQUENCE</scope>
    <source>
        <strain evidence="13">CBS 506.95</strain>
    </source>
</reference>
<dbReference type="InterPro" id="IPR011011">
    <property type="entry name" value="Znf_FYVE_PHD"/>
</dbReference>
<evidence type="ECO:0000256" key="1">
    <source>
        <dbReference type="ARBA" id="ARBA00004123"/>
    </source>
</evidence>
<evidence type="ECO:0000256" key="9">
    <source>
        <dbReference type="PROSITE-ProRule" id="PRU00146"/>
    </source>
</evidence>
<evidence type="ECO:0000256" key="6">
    <source>
        <dbReference type="ARBA" id="ARBA00023242"/>
    </source>
</evidence>
<organism evidence="13 14">
    <name type="scientific">Crepidotus variabilis</name>
    <dbReference type="NCBI Taxonomy" id="179855"/>
    <lineage>
        <taxon>Eukaryota</taxon>
        <taxon>Fungi</taxon>
        <taxon>Dikarya</taxon>
        <taxon>Basidiomycota</taxon>
        <taxon>Agaricomycotina</taxon>
        <taxon>Agaricomycetes</taxon>
        <taxon>Agaricomycetidae</taxon>
        <taxon>Agaricales</taxon>
        <taxon>Agaricineae</taxon>
        <taxon>Crepidotaceae</taxon>
        <taxon>Crepidotus</taxon>
    </lineage>
</organism>
<dbReference type="InterPro" id="IPR028651">
    <property type="entry name" value="ING_fam"/>
</dbReference>
<feature type="site" description="Histone H3K4me3 binding" evidence="7">
    <location>
        <position position="307"/>
    </location>
</feature>
<keyword evidence="5 8" id="KW-0862">Zinc</keyword>
<evidence type="ECO:0000256" key="10">
    <source>
        <dbReference type="RuleBase" id="RU361213"/>
    </source>
</evidence>
<feature type="compositionally biased region" description="Low complexity" evidence="11">
    <location>
        <begin position="206"/>
        <end position="222"/>
    </location>
</feature>
<dbReference type="SMART" id="SM01408">
    <property type="entry name" value="ING"/>
    <property type="match status" value="1"/>
</dbReference>
<dbReference type="SUPFAM" id="SSF57903">
    <property type="entry name" value="FYVE/PHD zinc finger"/>
    <property type="match status" value="1"/>
</dbReference>
<dbReference type="InterPro" id="IPR001965">
    <property type="entry name" value="Znf_PHD"/>
</dbReference>
<feature type="binding site" evidence="8">
    <location>
        <position position="349"/>
    </location>
    <ligand>
        <name>Zn(2+)</name>
        <dbReference type="ChEBI" id="CHEBI:29105"/>
        <label>2</label>
    </ligand>
</feature>
<evidence type="ECO:0000256" key="11">
    <source>
        <dbReference type="SAM" id="MobiDB-lite"/>
    </source>
</evidence>
<feature type="region of interest" description="Disordered" evidence="11">
    <location>
        <begin position="60"/>
        <end position="92"/>
    </location>
</feature>
<feature type="binding site" evidence="8">
    <location>
        <position position="327"/>
    </location>
    <ligand>
        <name>Zn(2+)</name>
        <dbReference type="ChEBI" id="CHEBI:29105"/>
        <label>2</label>
    </ligand>
</feature>
<feature type="binding site" evidence="8">
    <location>
        <position position="352"/>
    </location>
    <ligand>
        <name>Zn(2+)</name>
        <dbReference type="ChEBI" id="CHEBI:29105"/>
        <label>2</label>
    </ligand>
</feature>
<feature type="domain" description="PHD-type" evidence="12">
    <location>
        <begin position="305"/>
        <end position="355"/>
    </location>
</feature>
<comment type="subunit">
    <text evidence="10">Component of an histone acetyltransferase complex. Interacts with H3K4me3 and to a lesser extent with H3K4me2.</text>
</comment>
<keyword evidence="10" id="KW-0156">Chromatin regulator</keyword>
<evidence type="ECO:0000256" key="2">
    <source>
        <dbReference type="ARBA" id="ARBA00010210"/>
    </source>
</evidence>
<evidence type="ECO:0000256" key="4">
    <source>
        <dbReference type="ARBA" id="ARBA00022771"/>
    </source>
</evidence>
<evidence type="ECO:0000313" key="13">
    <source>
        <dbReference type="EMBL" id="KAF9524487.1"/>
    </source>
</evidence>